<name>A0A1B8Y8V6_XENTR</name>
<gene>
    <name evidence="1" type="ORF">XENTR_v90029196mg</name>
</gene>
<protein>
    <submittedName>
        <fullName evidence="1">Uncharacterized protein</fullName>
    </submittedName>
</protein>
<evidence type="ECO:0000313" key="1">
    <source>
        <dbReference type="EMBL" id="OCA19412.1"/>
    </source>
</evidence>
<reference evidence="1" key="2">
    <citation type="journal article" date="2010" name="Science">
        <title>The genome of the Western clawed frog Xenopus tropicalis.</title>
        <authorList>
            <person name="Hellsten U."/>
            <person name="Harland R.M."/>
            <person name="Gilchrist M.J."/>
            <person name="Hendrix D."/>
            <person name="Jurka J."/>
            <person name="Kapitonov V."/>
            <person name="Ovcharenko I."/>
            <person name="Putnam N.H."/>
            <person name="Shu S."/>
            <person name="Taher L."/>
            <person name="Blitz I.L."/>
            <person name="Blumberg B."/>
            <person name="Dichmann D.S."/>
            <person name="Dubchak I."/>
            <person name="Amaya E."/>
            <person name="Detter J.C."/>
            <person name="Fletcher R."/>
            <person name="Gerhard D.S."/>
            <person name="Goodstein D."/>
            <person name="Graves T."/>
            <person name="Grigoriev I.V."/>
            <person name="Grimwood J."/>
            <person name="Kawashima T."/>
            <person name="Lindquist E."/>
            <person name="Lucas S.M."/>
            <person name="Mead P.E."/>
            <person name="Mitros T."/>
            <person name="Ogino H."/>
            <person name="Ohta Y."/>
            <person name="Poliakov A.V."/>
            <person name="Pollet N."/>
            <person name="Robert J."/>
            <person name="Salamov A."/>
            <person name="Sater A.K."/>
            <person name="Schmutz J."/>
            <person name="Terry A."/>
            <person name="Vize P.D."/>
            <person name="Warren W.C."/>
            <person name="Wells D."/>
            <person name="Wills A."/>
            <person name="Wilson R.K."/>
            <person name="Zimmerman L.B."/>
            <person name="Zorn A.M."/>
            <person name="Grainger R."/>
            <person name="Grammer T."/>
            <person name="Khokha M.K."/>
            <person name="Richardson P.M."/>
            <person name="Rokhsar D.S."/>
        </authorList>
    </citation>
    <scope>NUCLEOTIDE SEQUENCE [LARGE SCALE GENOMIC DNA]</scope>
    <source>
        <strain evidence="1">Nigerian</strain>
    </source>
</reference>
<organism evidence="1">
    <name type="scientific">Xenopus tropicalis</name>
    <name type="common">Western clawed frog</name>
    <name type="synonym">Silurana tropicalis</name>
    <dbReference type="NCBI Taxonomy" id="8364"/>
    <lineage>
        <taxon>Eukaryota</taxon>
        <taxon>Metazoa</taxon>
        <taxon>Chordata</taxon>
        <taxon>Craniata</taxon>
        <taxon>Vertebrata</taxon>
        <taxon>Euteleostomi</taxon>
        <taxon>Amphibia</taxon>
        <taxon>Batrachia</taxon>
        <taxon>Anura</taxon>
        <taxon>Pipoidea</taxon>
        <taxon>Pipidae</taxon>
        <taxon>Xenopodinae</taxon>
        <taxon>Xenopus</taxon>
        <taxon>Silurana</taxon>
    </lineage>
</organism>
<dbReference type="EMBL" id="KV460380">
    <property type="protein sequence ID" value="OCA19412.1"/>
    <property type="molecule type" value="Genomic_DNA"/>
</dbReference>
<dbReference type="AlphaFoldDB" id="A0A1B8Y8V6"/>
<reference evidence="1" key="1">
    <citation type="submission" date="2009-11" db="EMBL/GenBank/DDBJ databases">
        <authorList>
            <consortium name="US DOE Joint Genome Institute (JGI-PGF)"/>
            <person name="Ottilar R."/>
            <person name="Schmutz J."/>
            <person name="Salamov A."/>
            <person name="Cheng J.F."/>
            <person name="Lucas S."/>
            <person name="Pitluck S."/>
            <person name="Gundlach H."/>
            <person name="Guo Y."/>
            <person name="Haberer G."/>
            <person name="Nasrallah J."/>
            <person name="Mayer K.F.X."/>
            <person name="van de Peer Y."/>
            <person name="Weigel D."/>
            <person name="Grigoriev I.V."/>
        </authorList>
    </citation>
    <scope>NUCLEOTIDE SEQUENCE</scope>
    <source>
        <strain evidence="1">Nigerian</strain>
    </source>
</reference>
<sequence>MRIYESIITANGMRCTDQAIIKRFFLSKVISAQANTSTTALVQKQFPTRLGPQYGSCPVIKAIINPMAAAQTHQKQHRRVTVLLVIME</sequence>
<reference evidence="1" key="3">
    <citation type="submission" date="2016-05" db="EMBL/GenBank/DDBJ databases">
        <title>WGS assembly of Xenopus tropicalis.</title>
        <authorList>
            <person name="Sessions A."/>
            <person name="Jenkins J."/>
            <person name="Mitros T."/>
            <person name="Lyons J.T."/>
            <person name="Dichmann D.S."/>
            <person name="Robert J."/>
            <person name="Harland R.M."/>
            <person name="Rokhsar D.S."/>
        </authorList>
    </citation>
    <scope>NUCLEOTIDE SEQUENCE</scope>
    <source>
        <strain evidence="1">Nigerian</strain>
    </source>
</reference>
<accession>A0A1B8Y8V6</accession>
<proteinExistence type="predicted"/>